<evidence type="ECO:0000256" key="1">
    <source>
        <dbReference type="ARBA" id="ARBA00000966"/>
    </source>
</evidence>
<dbReference type="PROSITE" id="PS00698">
    <property type="entry name" value="GH9_3"/>
    <property type="match status" value="1"/>
</dbReference>
<feature type="active site" evidence="9">
    <location>
        <position position="544"/>
    </location>
</feature>
<evidence type="ECO:0000256" key="6">
    <source>
        <dbReference type="ARBA" id="ARBA00023295"/>
    </source>
</evidence>
<feature type="active site" evidence="8">
    <location>
        <position position="500"/>
    </location>
</feature>
<keyword evidence="10" id="KW-0732">Signal</keyword>
<organism evidence="12 13">
    <name type="scientific">Littorina saxatilis</name>
    <dbReference type="NCBI Taxonomy" id="31220"/>
    <lineage>
        <taxon>Eukaryota</taxon>
        <taxon>Metazoa</taxon>
        <taxon>Spiralia</taxon>
        <taxon>Lophotrochozoa</taxon>
        <taxon>Mollusca</taxon>
        <taxon>Gastropoda</taxon>
        <taxon>Caenogastropoda</taxon>
        <taxon>Littorinimorpha</taxon>
        <taxon>Littorinoidea</taxon>
        <taxon>Littorinidae</taxon>
        <taxon>Littorina</taxon>
    </lineage>
</organism>
<dbReference type="Gene3D" id="1.50.10.10">
    <property type="match status" value="1"/>
</dbReference>
<dbReference type="InterPro" id="IPR033126">
    <property type="entry name" value="Glyco_hydro_9_Asp/Glu_AS"/>
</dbReference>
<evidence type="ECO:0000313" key="13">
    <source>
        <dbReference type="Proteomes" id="UP001374579"/>
    </source>
</evidence>
<dbReference type="EC" id="3.2.1.4" evidence="10"/>
<dbReference type="InterPro" id="IPR008928">
    <property type="entry name" value="6-hairpin_glycosidase_sf"/>
</dbReference>
<feature type="signal peptide" evidence="10">
    <location>
        <begin position="1"/>
        <end position="20"/>
    </location>
</feature>
<dbReference type="Proteomes" id="UP001374579">
    <property type="component" value="Unassembled WGS sequence"/>
</dbReference>
<dbReference type="InterPro" id="IPR001701">
    <property type="entry name" value="Glyco_hydro_9"/>
</dbReference>
<proteinExistence type="inferred from homology"/>
<comment type="caution">
    <text evidence="12">The sequence shown here is derived from an EMBL/GenBank/DDBJ whole genome shotgun (WGS) entry which is preliminary data.</text>
</comment>
<evidence type="ECO:0000256" key="5">
    <source>
        <dbReference type="ARBA" id="ARBA00023277"/>
    </source>
</evidence>
<evidence type="ECO:0000256" key="2">
    <source>
        <dbReference type="ARBA" id="ARBA00007072"/>
    </source>
</evidence>
<evidence type="ECO:0000256" key="10">
    <source>
        <dbReference type="RuleBase" id="RU361166"/>
    </source>
</evidence>
<dbReference type="Pfam" id="PF00759">
    <property type="entry name" value="Glyco_hydro_9"/>
    <property type="match status" value="1"/>
</dbReference>
<keyword evidence="7 8" id="KW-0624">Polysaccharide degradation</keyword>
<evidence type="ECO:0000256" key="3">
    <source>
        <dbReference type="ARBA" id="ARBA00022801"/>
    </source>
</evidence>
<dbReference type="PANTHER" id="PTHR22298">
    <property type="entry name" value="ENDO-1,4-BETA-GLUCANASE"/>
    <property type="match status" value="1"/>
</dbReference>
<evidence type="ECO:0000256" key="8">
    <source>
        <dbReference type="PROSITE-ProRule" id="PRU10059"/>
    </source>
</evidence>
<dbReference type="EMBL" id="JBAMIC010000019">
    <property type="protein sequence ID" value="KAK7093553.1"/>
    <property type="molecule type" value="Genomic_DNA"/>
</dbReference>
<accession>A0AAN9AUL6</accession>
<protein>
    <recommendedName>
        <fullName evidence="10">Endoglucanase</fullName>
        <ecNumber evidence="10">3.2.1.4</ecNumber>
    </recommendedName>
</protein>
<comment type="catalytic activity">
    <reaction evidence="1 10">
        <text>Endohydrolysis of (1-&gt;4)-beta-D-glucosidic linkages in cellulose, lichenin and cereal beta-D-glucans.</text>
        <dbReference type="EC" id="3.2.1.4"/>
    </reaction>
</comment>
<evidence type="ECO:0000256" key="4">
    <source>
        <dbReference type="ARBA" id="ARBA00023001"/>
    </source>
</evidence>
<evidence type="ECO:0000313" key="12">
    <source>
        <dbReference type="EMBL" id="KAK7093553.1"/>
    </source>
</evidence>
<feature type="active site" evidence="9">
    <location>
        <position position="553"/>
    </location>
</feature>
<gene>
    <name evidence="12" type="ORF">V1264_007279</name>
</gene>
<dbReference type="InterPro" id="IPR008965">
    <property type="entry name" value="CBM2/CBM3_carb-bd_dom_sf"/>
</dbReference>
<keyword evidence="13" id="KW-1185">Reference proteome</keyword>
<dbReference type="InterPro" id="IPR018221">
    <property type="entry name" value="Glyco_hydro_9_His_AS"/>
</dbReference>
<dbReference type="GO" id="GO:0008810">
    <property type="term" value="F:cellulase activity"/>
    <property type="evidence" value="ECO:0007669"/>
    <property type="project" value="UniProtKB-EC"/>
</dbReference>
<evidence type="ECO:0000256" key="9">
    <source>
        <dbReference type="PROSITE-ProRule" id="PRU10060"/>
    </source>
</evidence>
<dbReference type="PROSITE" id="PS00592">
    <property type="entry name" value="GH9_2"/>
    <property type="match status" value="1"/>
</dbReference>
<keyword evidence="4 10" id="KW-0136">Cellulose degradation</keyword>
<keyword evidence="6 8" id="KW-0326">Glycosidase</keyword>
<feature type="domain" description="Glycoside hydrolase family 9" evidence="11">
    <location>
        <begin position="148"/>
        <end position="565"/>
    </location>
</feature>
<dbReference type="AlphaFoldDB" id="A0AAN9AUL6"/>
<reference evidence="12 13" key="1">
    <citation type="submission" date="2024-02" db="EMBL/GenBank/DDBJ databases">
        <title>Chromosome-scale genome assembly of the rough periwinkle Littorina saxatilis.</title>
        <authorList>
            <person name="De Jode A."/>
            <person name="Faria R."/>
            <person name="Formenti G."/>
            <person name="Sims Y."/>
            <person name="Smith T.P."/>
            <person name="Tracey A."/>
            <person name="Wood J.M.D."/>
            <person name="Zagrodzka Z.B."/>
            <person name="Johannesson K."/>
            <person name="Butlin R.K."/>
            <person name="Leder E.H."/>
        </authorList>
    </citation>
    <scope>NUCLEOTIDE SEQUENCE [LARGE SCALE GENOMIC DNA]</scope>
    <source>
        <strain evidence="12">Snail1</strain>
        <tissue evidence="12">Muscle</tissue>
    </source>
</reference>
<evidence type="ECO:0000259" key="11">
    <source>
        <dbReference type="Pfam" id="PF00759"/>
    </source>
</evidence>
<name>A0AAN9AUL6_9CAEN</name>
<dbReference type="SUPFAM" id="SSF49384">
    <property type="entry name" value="Carbohydrate-binding domain"/>
    <property type="match status" value="1"/>
</dbReference>
<dbReference type="SUPFAM" id="SSF48208">
    <property type="entry name" value="Six-hairpin glycosidases"/>
    <property type="match status" value="1"/>
</dbReference>
<comment type="similarity">
    <text evidence="2 8 10">Belongs to the glycosyl hydrolase 9 (cellulase E) family.</text>
</comment>
<evidence type="ECO:0000256" key="7">
    <source>
        <dbReference type="ARBA" id="ARBA00023326"/>
    </source>
</evidence>
<dbReference type="GO" id="GO:0030246">
    <property type="term" value="F:carbohydrate binding"/>
    <property type="evidence" value="ECO:0007669"/>
    <property type="project" value="InterPro"/>
</dbReference>
<feature type="chain" id="PRO_5042671874" description="Endoglucanase" evidence="10">
    <location>
        <begin position="21"/>
        <end position="590"/>
    </location>
</feature>
<keyword evidence="5 8" id="KW-0119">Carbohydrate metabolism</keyword>
<dbReference type="InterPro" id="IPR012341">
    <property type="entry name" value="6hp_glycosidase-like_sf"/>
</dbReference>
<keyword evidence="3 8" id="KW-0378">Hydrolase</keyword>
<dbReference type="GO" id="GO:0030245">
    <property type="term" value="P:cellulose catabolic process"/>
    <property type="evidence" value="ECO:0007669"/>
    <property type="project" value="UniProtKB-KW"/>
</dbReference>
<sequence length="590" mass="64823">MMRTLLLPLVVSVVVMAAEAADLKATMEVVNNNANGFEGRFCFHLPQAIQGWELVIVFSSGVNNVGQWQGDWIEQHGSGECATHWTLVNKNYMGKQNAGDDLCVKVTGSVCGGGKPGGTATFVDLNDDHMHVPAAPKIAGAASMKYNYPDVLMKSILFYEAQRSGKLPHNNRITWRGDSALKDKGAGGEDLTGGWYDAGDNVKFNFPMAFSTTVLCWSLLEFPQAYSKTGQLDHMYDSIRWPLEYFIKCHTKPEEIYVQVGNGGLDHAQWTRPESMDQNRPAYKIDASSPGSDVSNEMAAAMACGSIAFKTKDPAFSRKLLTASKSVYAFAKKHQGIYSASVQDAAAYYQSSNYTDENNWGAAWLYKATNDNQYLADAKVRYAHEPAWGFSWDEKIAGNHLLMYSFTKDAAYKADIESTMTLWSKQGGMKYSPKCLAFRLQWGALRYSSNTAFFALMAAKQGIHAASYRQWAMCQINYALGDTGRSYVVGFGTNPPKRPHHRASSCPMMPIPCSWDAQQNPGPNPHTLYGSLVGGPGGSDDYTDSRIDYIHNEVACDYNAGFQGAVAALIQLAIDHELPNAAHCGQCPMP</sequence>